<dbReference type="AlphaFoldDB" id="A0A7Z0DP22"/>
<sequence length="303" mass="32173">MKYLSFRTRAGNESVGALVGDRVMDLGTRLPGDTSGLSALRRLLLEHDGNLPGAADDLLGLPGFPVSEVELLPVVTDPTKVVAAPVNYFDHKAEMNEDAHIDALGVFLKAPSSVIATGQTVKLPYVDRRFDQEGELAFVIGRTARNISADDAASYIAGYTCLLDMTMRGGEDRSTRKSFDTFSPVGPYLVTPDEVGSLSDLRLQTWVNGELRQDADISDLIWGVPALLEYVSSVMTLNAGDIVTTGTPAGVGQVGDGDSIAVEITSIGRLEATVSAQDAVKCPTLGANRGPKPPAEVTAVRQR</sequence>
<dbReference type="Pfam" id="PF01557">
    <property type="entry name" value="FAA_hydrolase"/>
    <property type="match status" value="1"/>
</dbReference>
<dbReference type="EMBL" id="JACBZR010000001">
    <property type="protein sequence ID" value="NYI78930.1"/>
    <property type="molecule type" value="Genomic_DNA"/>
</dbReference>
<dbReference type="GO" id="GO:0003824">
    <property type="term" value="F:catalytic activity"/>
    <property type="evidence" value="ECO:0007669"/>
    <property type="project" value="InterPro"/>
</dbReference>
<dbReference type="InterPro" id="IPR036663">
    <property type="entry name" value="Fumarylacetoacetase_C_sf"/>
</dbReference>
<comment type="caution">
    <text evidence="4">The sequence shown here is derived from an EMBL/GenBank/DDBJ whole genome shotgun (WGS) entry which is preliminary data.</text>
</comment>
<reference evidence="4 5" key="1">
    <citation type="submission" date="2020-07" db="EMBL/GenBank/DDBJ databases">
        <title>Sequencing the genomes of 1000 actinobacteria strains.</title>
        <authorList>
            <person name="Klenk H.-P."/>
        </authorList>
    </citation>
    <scope>NUCLEOTIDE SEQUENCE [LARGE SCALE GENOMIC DNA]</scope>
    <source>
        <strain evidence="4 5">DSM 26487</strain>
    </source>
</reference>
<feature type="domain" description="Fumarylacetoacetase-like C-terminal" evidence="3">
    <location>
        <begin position="80"/>
        <end position="274"/>
    </location>
</feature>
<feature type="region of interest" description="Disordered" evidence="2">
    <location>
        <begin position="284"/>
        <end position="303"/>
    </location>
</feature>
<protein>
    <submittedName>
        <fullName evidence="4">2-keto-4-pentenoate hydratase/2-oxohepta-3-ene-1,7-dioic acid hydratase in catechol pathway</fullName>
    </submittedName>
</protein>
<dbReference type="RefSeq" id="WP_179659235.1">
    <property type="nucleotide sequence ID" value="NZ_JACBZR010000001.1"/>
</dbReference>
<evidence type="ECO:0000259" key="3">
    <source>
        <dbReference type="Pfam" id="PF01557"/>
    </source>
</evidence>
<keyword evidence="1" id="KW-0479">Metal-binding</keyword>
<gene>
    <name evidence="4" type="ORF">BJ988_003578</name>
</gene>
<dbReference type="Proteomes" id="UP000564496">
    <property type="component" value="Unassembled WGS sequence"/>
</dbReference>
<dbReference type="Gene3D" id="3.90.850.10">
    <property type="entry name" value="Fumarylacetoacetase-like, C-terminal domain"/>
    <property type="match status" value="1"/>
</dbReference>
<dbReference type="SUPFAM" id="SSF56529">
    <property type="entry name" value="FAH"/>
    <property type="match status" value="1"/>
</dbReference>
<dbReference type="PANTHER" id="PTHR11820:SF112">
    <property type="entry name" value="FUMARYLACETOACETATE HYDROLASE FAMILY PROTEIN (AFU_ORTHOLOGUE AFUA_1G02370)-RELATED"/>
    <property type="match status" value="1"/>
</dbReference>
<evidence type="ECO:0000256" key="2">
    <source>
        <dbReference type="SAM" id="MobiDB-lite"/>
    </source>
</evidence>
<dbReference type="InterPro" id="IPR011234">
    <property type="entry name" value="Fumarylacetoacetase-like_C"/>
</dbReference>
<evidence type="ECO:0000256" key="1">
    <source>
        <dbReference type="ARBA" id="ARBA00022723"/>
    </source>
</evidence>
<organism evidence="4 5">
    <name type="scientific">Nocardioides panzhihuensis</name>
    <dbReference type="NCBI Taxonomy" id="860243"/>
    <lineage>
        <taxon>Bacteria</taxon>
        <taxon>Bacillati</taxon>
        <taxon>Actinomycetota</taxon>
        <taxon>Actinomycetes</taxon>
        <taxon>Propionibacteriales</taxon>
        <taxon>Nocardioidaceae</taxon>
        <taxon>Nocardioides</taxon>
    </lineage>
</organism>
<evidence type="ECO:0000313" key="4">
    <source>
        <dbReference type="EMBL" id="NYI78930.1"/>
    </source>
</evidence>
<dbReference type="PANTHER" id="PTHR11820">
    <property type="entry name" value="ACYLPYRUVASE"/>
    <property type="match status" value="1"/>
</dbReference>
<proteinExistence type="predicted"/>
<name>A0A7Z0DP22_9ACTN</name>
<evidence type="ECO:0000313" key="5">
    <source>
        <dbReference type="Proteomes" id="UP000564496"/>
    </source>
</evidence>
<keyword evidence="5" id="KW-1185">Reference proteome</keyword>
<dbReference type="GO" id="GO:0046872">
    <property type="term" value="F:metal ion binding"/>
    <property type="evidence" value="ECO:0007669"/>
    <property type="project" value="UniProtKB-KW"/>
</dbReference>
<accession>A0A7Z0DP22</accession>